<evidence type="ECO:0000256" key="1">
    <source>
        <dbReference type="SAM" id="MobiDB-lite"/>
    </source>
</evidence>
<gene>
    <name evidence="2" type="ORF">RQC66_21840</name>
</gene>
<accession>A0ABU3LVW4</accession>
<dbReference type="EMBL" id="JAVTLL010000014">
    <property type="protein sequence ID" value="MDT7843369.1"/>
    <property type="molecule type" value="Genomic_DNA"/>
</dbReference>
<name>A0ABU3LVW4_9ACTN</name>
<feature type="compositionally biased region" description="Low complexity" evidence="1">
    <location>
        <begin position="16"/>
        <end position="25"/>
    </location>
</feature>
<dbReference type="Proteomes" id="UP001257948">
    <property type="component" value="Unassembled WGS sequence"/>
</dbReference>
<dbReference type="RefSeq" id="WP_314203003.1">
    <property type="nucleotide sequence ID" value="NZ_JAVTLL010000014.1"/>
</dbReference>
<protein>
    <recommendedName>
        <fullName evidence="4">Secreted protein</fullName>
    </recommendedName>
</protein>
<keyword evidence="3" id="KW-1185">Reference proteome</keyword>
<proteinExistence type="predicted"/>
<evidence type="ECO:0000313" key="3">
    <source>
        <dbReference type="Proteomes" id="UP001257948"/>
    </source>
</evidence>
<feature type="region of interest" description="Disordered" evidence="1">
    <location>
        <begin position="13"/>
        <end position="32"/>
    </location>
</feature>
<comment type="caution">
    <text evidence="2">The sequence shown here is derived from an EMBL/GenBank/DDBJ whole genome shotgun (WGS) entry which is preliminary data.</text>
</comment>
<sequence length="292" mass="31992">MALAAVAGGIHTFTDAPPSSTAATAGKEPREPSRQELGLLHEAGQILLRDCMRRKGFAYQPVKENPVPEAREFPYVLNDVAWAREHGYGTDIQRELSELRKTDANQRYFRALPAKRRAAALAAANGSRPLTVTARTPDGMLYQRSPEGCQSEADATLYGDLEKWFQAKVTADALTELRHAKVTADPRFAEAVKPWSACMRAAGRPATSPADLRAATGSRRSPLPRDEEIALAVTEARCARTSGLADAARDLDLQYGRSLDRQYQPAVRTYRELQLNALSRARDLTQKAGTSS</sequence>
<organism evidence="2 3">
    <name type="scientific">Streptomyces justiciae</name>
    <dbReference type="NCBI Taxonomy" id="2780140"/>
    <lineage>
        <taxon>Bacteria</taxon>
        <taxon>Bacillati</taxon>
        <taxon>Actinomycetota</taxon>
        <taxon>Actinomycetes</taxon>
        <taxon>Kitasatosporales</taxon>
        <taxon>Streptomycetaceae</taxon>
        <taxon>Streptomyces</taxon>
    </lineage>
</organism>
<evidence type="ECO:0008006" key="4">
    <source>
        <dbReference type="Google" id="ProtNLM"/>
    </source>
</evidence>
<reference evidence="3" key="1">
    <citation type="submission" date="2023-07" db="EMBL/GenBank/DDBJ databases">
        <title>Draft genome sequence of the endophytic actinobacterium Streptomyces justiciae WPN32, a potential antibiotic producer.</title>
        <authorList>
            <person name="Yasawong M."/>
            <person name="Pana W."/>
            <person name="Ganta P."/>
            <person name="Santapan N."/>
            <person name="Songngamsuk T."/>
            <person name="Phatcharaharikarn M."/>
            <person name="Kerdtoob S."/>
            <person name="Nantapong N."/>
        </authorList>
    </citation>
    <scope>NUCLEOTIDE SEQUENCE [LARGE SCALE GENOMIC DNA]</scope>
    <source>
        <strain evidence="3">WPN32</strain>
    </source>
</reference>
<evidence type="ECO:0000313" key="2">
    <source>
        <dbReference type="EMBL" id="MDT7843369.1"/>
    </source>
</evidence>